<evidence type="ECO:0000256" key="7">
    <source>
        <dbReference type="SAM" id="SignalP"/>
    </source>
</evidence>
<evidence type="ECO:0000256" key="2">
    <source>
        <dbReference type="ARBA" id="ARBA00013194"/>
    </source>
</evidence>
<organism evidence="9 10">
    <name type="scientific">Clostridium malenominatum</name>
    <dbReference type="NCBI Taxonomy" id="1539"/>
    <lineage>
        <taxon>Bacteria</taxon>
        <taxon>Bacillati</taxon>
        <taxon>Bacillota</taxon>
        <taxon>Clostridia</taxon>
        <taxon>Eubacteriales</taxon>
        <taxon>Clostridiaceae</taxon>
        <taxon>Clostridium</taxon>
    </lineage>
</organism>
<sequence>MKNVKKLIISSLVALMTFSAVGCSMIEKTPEAIKKSVVAKVNDKTITREELDLNPLVSEQIAAMKEQYGDNYINNPEAKQEMLEFKKQVIEQMATEELILQKAKELKVDENKVKEEVEKTLDDIVKANFEGNKEKFKEDLTKMGVTEDQLRNFYKTQITIVKVRDEIVKDVVVTDDVAKKHYDENIYSYLEKDAKFHSAHILVDTEVEAKTIKDKLNKGEDFAKLAKEFSKDGSKENGGDLGEAGYGDFVKPFVDAVVKLNKGEISEPVQSQFGYHIIKLIDKEPITIKKYDTIKEEIKKNLLSSQQQTEFNTKLEGWKKESKIEVEKYEKNLV</sequence>
<feature type="domain" description="PpiC" evidence="8">
    <location>
        <begin position="193"/>
        <end position="282"/>
    </location>
</feature>
<dbReference type="PROSITE" id="PS50198">
    <property type="entry name" value="PPIC_PPIASE_2"/>
    <property type="match status" value="1"/>
</dbReference>
<comment type="caution">
    <text evidence="9">The sequence shown here is derived from an EMBL/GenBank/DDBJ whole genome shotgun (WGS) entry which is preliminary data.</text>
</comment>
<evidence type="ECO:0000256" key="5">
    <source>
        <dbReference type="ARBA" id="ARBA00023235"/>
    </source>
</evidence>
<keyword evidence="10" id="KW-1185">Reference proteome</keyword>
<dbReference type="InterPro" id="IPR023058">
    <property type="entry name" value="PPIase_PpiC_CS"/>
</dbReference>
<evidence type="ECO:0000313" key="10">
    <source>
        <dbReference type="Proteomes" id="UP001500339"/>
    </source>
</evidence>
<dbReference type="InterPro" id="IPR027304">
    <property type="entry name" value="Trigger_fact/SurA_dom_sf"/>
</dbReference>
<dbReference type="NCBIfam" id="NF000809">
    <property type="entry name" value="PRK00059.1"/>
    <property type="match status" value="1"/>
</dbReference>
<dbReference type="InterPro" id="IPR000297">
    <property type="entry name" value="PPIase_PpiC"/>
</dbReference>
<dbReference type="SUPFAM" id="SSF54534">
    <property type="entry name" value="FKBP-like"/>
    <property type="match status" value="1"/>
</dbReference>
<proteinExistence type="predicted"/>
<evidence type="ECO:0000259" key="8">
    <source>
        <dbReference type="PROSITE" id="PS50198"/>
    </source>
</evidence>
<accession>A0ABP3U7M5</accession>
<name>A0ABP3U7M5_9CLOT</name>
<feature type="signal peptide" evidence="7">
    <location>
        <begin position="1"/>
        <end position="22"/>
    </location>
</feature>
<dbReference type="PROSITE" id="PS01096">
    <property type="entry name" value="PPIC_PPIASE_1"/>
    <property type="match status" value="1"/>
</dbReference>
<dbReference type="Proteomes" id="UP001500339">
    <property type="component" value="Unassembled WGS sequence"/>
</dbReference>
<dbReference type="InterPro" id="IPR046357">
    <property type="entry name" value="PPIase_dom_sf"/>
</dbReference>
<evidence type="ECO:0000256" key="6">
    <source>
        <dbReference type="PROSITE-ProRule" id="PRU00278"/>
    </source>
</evidence>
<evidence type="ECO:0000313" key="9">
    <source>
        <dbReference type="EMBL" id="GAA0726052.1"/>
    </source>
</evidence>
<dbReference type="PANTHER" id="PTHR47245">
    <property type="entry name" value="PEPTIDYLPROLYL ISOMERASE"/>
    <property type="match status" value="1"/>
</dbReference>
<dbReference type="EC" id="5.2.1.8" evidence="2"/>
<keyword evidence="4 6" id="KW-0697">Rotamase</keyword>
<protein>
    <recommendedName>
        <fullName evidence="2">peptidylprolyl isomerase</fullName>
        <ecNumber evidence="2">5.2.1.8</ecNumber>
    </recommendedName>
</protein>
<dbReference type="SUPFAM" id="SSF109998">
    <property type="entry name" value="Triger factor/SurA peptide-binding domain-like"/>
    <property type="match status" value="1"/>
</dbReference>
<comment type="catalytic activity">
    <reaction evidence="1">
        <text>[protein]-peptidylproline (omega=180) = [protein]-peptidylproline (omega=0)</text>
        <dbReference type="Rhea" id="RHEA:16237"/>
        <dbReference type="Rhea" id="RHEA-COMP:10747"/>
        <dbReference type="Rhea" id="RHEA-COMP:10748"/>
        <dbReference type="ChEBI" id="CHEBI:83833"/>
        <dbReference type="ChEBI" id="CHEBI:83834"/>
        <dbReference type="EC" id="5.2.1.8"/>
    </reaction>
</comment>
<dbReference type="PANTHER" id="PTHR47245:SF1">
    <property type="entry name" value="FOLDASE PROTEIN PRSA"/>
    <property type="match status" value="1"/>
</dbReference>
<keyword evidence="5 6" id="KW-0413">Isomerase</keyword>
<feature type="chain" id="PRO_5046653685" description="peptidylprolyl isomerase" evidence="7">
    <location>
        <begin position="23"/>
        <end position="334"/>
    </location>
</feature>
<dbReference type="Gene3D" id="1.10.4030.10">
    <property type="entry name" value="Porin chaperone SurA, peptide-binding domain"/>
    <property type="match status" value="1"/>
</dbReference>
<dbReference type="InterPro" id="IPR050245">
    <property type="entry name" value="PrsA_foldase"/>
</dbReference>
<dbReference type="Pfam" id="PF13624">
    <property type="entry name" value="SurA_N_3"/>
    <property type="match status" value="1"/>
</dbReference>
<evidence type="ECO:0000256" key="1">
    <source>
        <dbReference type="ARBA" id="ARBA00000971"/>
    </source>
</evidence>
<reference evidence="10" key="1">
    <citation type="journal article" date="2019" name="Int. J. Syst. Evol. Microbiol.">
        <title>The Global Catalogue of Microorganisms (GCM) 10K type strain sequencing project: providing services to taxonomists for standard genome sequencing and annotation.</title>
        <authorList>
            <consortium name="The Broad Institute Genomics Platform"/>
            <consortium name="The Broad Institute Genome Sequencing Center for Infectious Disease"/>
            <person name="Wu L."/>
            <person name="Ma J."/>
        </authorList>
    </citation>
    <scope>NUCLEOTIDE SEQUENCE [LARGE SCALE GENOMIC DNA]</scope>
    <source>
        <strain evidence="10">JCM 1405</strain>
    </source>
</reference>
<dbReference type="Gene3D" id="3.10.50.40">
    <property type="match status" value="1"/>
</dbReference>
<dbReference type="PROSITE" id="PS51257">
    <property type="entry name" value="PROKAR_LIPOPROTEIN"/>
    <property type="match status" value="1"/>
</dbReference>
<evidence type="ECO:0000256" key="4">
    <source>
        <dbReference type="ARBA" id="ARBA00023110"/>
    </source>
</evidence>
<gene>
    <name evidence="9" type="ORF">GCM10008905_22160</name>
</gene>
<dbReference type="EMBL" id="BAAACF010000002">
    <property type="protein sequence ID" value="GAA0726052.1"/>
    <property type="molecule type" value="Genomic_DNA"/>
</dbReference>
<evidence type="ECO:0000256" key="3">
    <source>
        <dbReference type="ARBA" id="ARBA00022729"/>
    </source>
</evidence>
<keyword evidence="3 7" id="KW-0732">Signal</keyword>
<dbReference type="Pfam" id="PF00639">
    <property type="entry name" value="Rotamase"/>
    <property type="match status" value="1"/>
</dbReference>
<dbReference type="RefSeq" id="WP_343769702.1">
    <property type="nucleotide sequence ID" value="NZ_BAAACF010000002.1"/>
</dbReference>
<dbReference type="GO" id="GO:0016853">
    <property type="term" value="F:isomerase activity"/>
    <property type="evidence" value="ECO:0007669"/>
    <property type="project" value="UniProtKB-KW"/>
</dbReference>